<evidence type="ECO:0000256" key="8">
    <source>
        <dbReference type="SAM" id="MobiDB-lite"/>
    </source>
</evidence>
<name>A0A8S1C2G5_9INSE</name>
<evidence type="ECO:0000256" key="5">
    <source>
        <dbReference type="ARBA" id="ARBA00022833"/>
    </source>
</evidence>
<dbReference type="GO" id="GO:0000978">
    <property type="term" value="F:RNA polymerase II cis-regulatory region sequence-specific DNA binding"/>
    <property type="evidence" value="ECO:0007669"/>
    <property type="project" value="TreeGrafter"/>
</dbReference>
<dbReference type="PANTHER" id="PTHR23235">
    <property type="entry name" value="KRUEPPEL-LIKE TRANSCRIPTION FACTOR"/>
    <property type="match status" value="1"/>
</dbReference>
<feature type="transmembrane region" description="Helical" evidence="9">
    <location>
        <begin position="6"/>
        <end position="24"/>
    </location>
</feature>
<evidence type="ECO:0000259" key="11">
    <source>
        <dbReference type="PROSITE" id="PS50157"/>
    </source>
</evidence>
<dbReference type="GO" id="GO:0000981">
    <property type="term" value="F:DNA-binding transcription factor activity, RNA polymerase II-specific"/>
    <property type="evidence" value="ECO:0007669"/>
    <property type="project" value="TreeGrafter"/>
</dbReference>
<feature type="domain" description="C2H2-type" evidence="11">
    <location>
        <begin position="509"/>
        <end position="538"/>
    </location>
</feature>
<protein>
    <submittedName>
        <fullName evidence="12">Uncharacterized protein</fullName>
    </submittedName>
</protein>
<dbReference type="SMART" id="SM00355">
    <property type="entry name" value="ZnF_C2H2"/>
    <property type="match status" value="3"/>
</dbReference>
<evidence type="ECO:0000313" key="12">
    <source>
        <dbReference type="EMBL" id="CAB3366100.1"/>
    </source>
</evidence>
<keyword evidence="9" id="KW-1133">Transmembrane helix</keyword>
<gene>
    <name evidence="12" type="ORF">CLODIP_2_CD16146</name>
</gene>
<feature type="region of interest" description="Disordered" evidence="8">
    <location>
        <begin position="321"/>
        <end position="353"/>
    </location>
</feature>
<dbReference type="OrthoDB" id="5205528at2759"/>
<dbReference type="AlphaFoldDB" id="A0A8S1C2G5"/>
<comment type="caution">
    <text evidence="12">The sequence shown here is derived from an EMBL/GenBank/DDBJ whole genome shotgun (WGS) entry which is preliminary data.</text>
</comment>
<feature type="domain" description="C2H2-type" evidence="11">
    <location>
        <begin position="539"/>
        <end position="568"/>
    </location>
</feature>
<dbReference type="InterPro" id="IPR001736">
    <property type="entry name" value="PLipase_D/transphosphatidylase"/>
</dbReference>
<proteinExistence type="predicted"/>
<organism evidence="12 13">
    <name type="scientific">Cloeon dipterum</name>
    <dbReference type="NCBI Taxonomy" id="197152"/>
    <lineage>
        <taxon>Eukaryota</taxon>
        <taxon>Metazoa</taxon>
        <taxon>Ecdysozoa</taxon>
        <taxon>Arthropoda</taxon>
        <taxon>Hexapoda</taxon>
        <taxon>Insecta</taxon>
        <taxon>Pterygota</taxon>
        <taxon>Palaeoptera</taxon>
        <taxon>Ephemeroptera</taxon>
        <taxon>Pisciforma</taxon>
        <taxon>Baetidae</taxon>
        <taxon>Cloeon</taxon>
    </lineage>
</organism>
<evidence type="ECO:0000256" key="2">
    <source>
        <dbReference type="ARBA" id="ARBA00022723"/>
    </source>
</evidence>
<keyword evidence="13" id="KW-1185">Reference proteome</keyword>
<keyword evidence="2" id="KW-0479">Metal-binding</keyword>
<dbReference type="PROSITE" id="PS50035">
    <property type="entry name" value="PLD"/>
    <property type="match status" value="1"/>
</dbReference>
<dbReference type="SMART" id="SM00155">
    <property type="entry name" value="PLDc"/>
    <property type="match status" value="1"/>
</dbReference>
<feature type="domain" description="PLD phosphodiesterase" evidence="10">
    <location>
        <begin position="176"/>
        <end position="203"/>
    </location>
</feature>
<dbReference type="PROSITE" id="PS50157">
    <property type="entry name" value="ZINC_FINGER_C2H2_2"/>
    <property type="match status" value="3"/>
</dbReference>
<dbReference type="InterPro" id="IPR025202">
    <property type="entry name" value="PLD-like_dom"/>
</dbReference>
<dbReference type="PROSITE" id="PS00028">
    <property type="entry name" value="ZINC_FINGER_C2H2_1"/>
    <property type="match status" value="3"/>
</dbReference>
<keyword evidence="9" id="KW-0472">Membrane</keyword>
<feature type="domain" description="C2H2-type" evidence="11">
    <location>
        <begin position="569"/>
        <end position="596"/>
    </location>
</feature>
<dbReference type="EMBL" id="CADEPI010000023">
    <property type="protein sequence ID" value="CAB3366100.1"/>
    <property type="molecule type" value="Genomic_DNA"/>
</dbReference>
<keyword evidence="4 7" id="KW-0863">Zinc-finger</keyword>
<evidence type="ECO:0000313" key="13">
    <source>
        <dbReference type="Proteomes" id="UP000494165"/>
    </source>
</evidence>
<dbReference type="PANTHER" id="PTHR23235:SF164">
    <property type="entry name" value="C2H2-TYPE DOMAIN-CONTAINING PROTEIN"/>
    <property type="match status" value="1"/>
</dbReference>
<dbReference type="InterPro" id="IPR036236">
    <property type="entry name" value="Znf_C2H2_sf"/>
</dbReference>
<dbReference type="GO" id="GO:0005634">
    <property type="term" value="C:nucleus"/>
    <property type="evidence" value="ECO:0007669"/>
    <property type="project" value="UniProtKB-SubCell"/>
</dbReference>
<keyword evidence="6" id="KW-0539">Nucleus</keyword>
<dbReference type="Pfam" id="PF13091">
    <property type="entry name" value="PLDc_2"/>
    <property type="match status" value="1"/>
</dbReference>
<dbReference type="Proteomes" id="UP000494165">
    <property type="component" value="Unassembled WGS sequence"/>
</dbReference>
<evidence type="ECO:0000259" key="10">
    <source>
        <dbReference type="PROSITE" id="PS50035"/>
    </source>
</evidence>
<sequence>MEKAEILLALGAFTAGITIGHYLFRGNHLFGEKPNRNDDEDHFAERGSKKCQIADSTDCEESKLEVAEAVFFPDEGFVCDDFFYNPKGCQKKDDECKFLHKPTELWKMCKYLRNAKTSIDVCVFSLGNYQLVQSLLHALEKGISVRLIIDHSMMDSAEKQLMKLGPKGALIQAAKSNFLMHNKFVVIDKQIAMTGSLNWTMQGTNGNYENVAIFGNKNLVRQFAEKFEELWVAFYDLNLPDHPTVNCPENRFNPLKKAAWEGIIVGKESVFPMDRVTAVQAPGCLSPPCTPPLVINEESSSVDFDAVKTLLSFGQSGQLAANGLHHGLPTPQPSDSESEDPEPATKKSRLSAPVNGAELARLLTSATPPQSPSPVSPVRVPVIMHASKEGVCRPMAAPEAAKAPYEPFASTPLNKLPLQKRILAKMPPSTPPPVPAAPCSIIHHPVAIAPKPDLPQTTALIFTTSDTQQQPMRLVLNPSSFVLLAQSAAAPAVTAVAAEKEPDTRRRIFECNFEGCSKNYFKSSHLKAHMRTHTGEKPFWCQWKDCGRCFSRSDELSRHKRTHTGEKKFGCKVCGRRFMRSDHLAKHERRHLRQSTAAAAPAAPAPFATQTLVLPSSYLAALKA</sequence>
<evidence type="ECO:0000256" key="4">
    <source>
        <dbReference type="ARBA" id="ARBA00022771"/>
    </source>
</evidence>
<dbReference type="Gene3D" id="3.30.160.60">
    <property type="entry name" value="Classic Zinc Finger"/>
    <property type="match status" value="3"/>
</dbReference>
<dbReference type="SUPFAM" id="SSF56024">
    <property type="entry name" value="Phospholipase D/nuclease"/>
    <property type="match status" value="1"/>
</dbReference>
<evidence type="ECO:0000256" key="9">
    <source>
        <dbReference type="SAM" id="Phobius"/>
    </source>
</evidence>
<keyword evidence="3" id="KW-0677">Repeat</keyword>
<dbReference type="Pfam" id="PF00096">
    <property type="entry name" value="zf-C2H2"/>
    <property type="match status" value="3"/>
</dbReference>
<keyword evidence="9" id="KW-0812">Transmembrane</keyword>
<dbReference type="FunFam" id="3.30.160.60:FF:000624">
    <property type="entry name" value="zinc finger protein 697"/>
    <property type="match status" value="1"/>
</dbReference>
<dbReference type="GO" id="GO:0008270">
    <property type="term" value="F:zinc ion binding"/>
    <property type="evidence" value="ECO:0007669"/>
    <property type="project" value="UniProtKB-KW"/>
</dbReference>
<comment type="subcellular location">
    <subcellularLocation>
        <location evidence="1">Nucleus</location>
    </subcellularLocation>
</comment>
<evidence type="ECO:0000256" key="6">
    <source>
        <dbReference type="ARBA" id="ARBA00023242"/>
    </source>
</evidence>
<dbReference type="Gene3D" id="3.30.870.10">
    <property type="entry name" value="Endonuclease Chain A"/>
    <property type="match status" value="1"/>
</dbReference>
<reference evidence="12 13" key="1">
    <citation type="submission" date="2020-04" db="EMBL/GenBank/DDBJ databases">
        <authorList>
            <person name="Alioto T."/>
            <person name="Alioto T."/>
            <person name="Gomez Garrido J."/>
        </authorList>
    </citation>
    <scope>NUCLEOTIDE SEQUENCE [LARGE SCALE GENOMIC DNA]</scope>
</reference>
<dbReference type="FunFam" id="3.30.160.60:FF:000125">
    <property type="entry name" value="Putative zinc finger protein 143"/>
    <property type="match status" value="1"/>
</dbReference>
<dbReference type="InterPro" id="IPR013087">
    <property type="entry name" value="Znf_C2H2_type"/>
</dbReference>
<evidence type="ECO:0000256" key="1">
    <source>
        <dbReference type="ARBA" id="ARBA00004123"/>
    </source>
</evidence>
<accession>A0A8S1C2G5</accession>
<dbReference type="SUPFAM" id="SSF57667">
    <property type="entry name" value="beta-beta-alpha zinc fingers"/>
    <property type="match status" value="2"/>
</dbReference>
<evidence type="ECO:0000256" key="3">
    <source>
        <dbReference type="ARBA" id="ARBA00022737"/>
    </source>
</evidence>
<dbReference type="FunFam" id="3.30.160.60:FF:000018">
    <property type="entry name" value="Krueppel-like factor 15"/>
    <property type="match status" value="1"/>
</dbReference>
<evidence type="ECO:0000256" key="7">
    <source>
        <dbReference type="PROSITE-ProRule" id="PRU00042"/>
    </source>
</evidence>
<dbReference type="GO" id="GO:0003824">
    <property type="term" value="F:catalytic activity"/>
    <property type="evidence" value="ECO:0007669"/>
    <property type="project" value="InterPro"/>
</dbReference>
<keyword evidence="5" id="KW-0862">Zinc</keyword>